<dbReference type="SMART" id="SM00530">
    <property type="entry name" value="HTH_XRE"/>
    <property type="match status" value="1"/>
</dbReference>
<dbReference type="CDD" id="cd00093">
    <property type="entry name" value="HTH_XRE"/>
    <property type="match status" value="1"/>
</dbReference>
<dbReference type="InterPro" id="IPR010982">
    <property type="entry name" value="Lambda_DNA-bd_dom_sf"/>
</dbReference>
<protein>
    <submittedName>
        <fullName evidence="2">Transcriptional regulator</fullName>
    </submittedName>
</protein>
<dbReference type="Proteomes" id="UP000286746">
    <property type="component" value="Unassembled WGS sequence"/>
</dbReference>
<dbReference type="GO" id="GO:0003677">
    <property type="term" value="F:DNA binding"/>
    <property type="evidence" value="ECO:0007669"/>
    <property type="project" value="InterPro"/>
</dbReference>
<comment type="caution">
    <text evidence="2">The sequence shown here is derived from an EMBL/GenBank/DDBJ whole genome shotgun (WGS) entry which is preliminary data.</text>
</comment>
<dbReference type="EMBL" id="BHZD01000001">
    <property type="protein sequence ID" value="GCD45491.1"/>
    <property type="molecule type" value="Genomic_DNA"/>
</dbReference>
<dbReference type="Pfam" id="PF19054">
    <property type="entry name" value="DUF5753"/>
    <property type="match status" value="1"/>
</dbReference>
<accession>A0A401W8A2</accession>
<dbReference type="SUPFAM" id="SSF47413">
    <property type="entry name" value="lambda repressor-like DNA-binding domains"/>
    <property type="match status" value="1"/>
</dbReference>
<proteinExistence type="predicted"/>
<gene>
    <name evidence="2" type="ORF">GKJPGBOP_05220</name>
</gene>
<sequence length="284" mass="31548">MHVTYEILRNELVYQREQAGLKQTELSARVNISAAYLSQIEGGVRRARLPLCKRLDQELGTDGVLTRMATEVERRAQLADYYVQAATLAQQALVIAEYASALVPGLLQTRDYATAVVEDADPEKSEEAVTAAVDLRMERASILKCPHKPRLRVILHETALFTSVGCGRTMYEQLLKLVGLGRRRRLTLQVLEAKEGSHALMGSMLTLMEFEASPPVAYLESAYSGDLVESPDTVDKYMRAYEQARALSLPPQRSLNVLESVAKEYHGAVADKPSNGRLAQEQLE</sequence>
<feature type="domain" description="HTH cro/C1-type" evidence="1">
    <location>
        <begin position="12"/>
        <end position="65"/>
    </location>
</feature>
<dbReference type="InterPro" id="IPR001387">
    <property type="entry name" value="Cro/C1-type_HTH"/>
</dbReference>
<dbReference type="InterPro" id="IPR043917">
    <property type="entry name" value="DUF5753"/>
</dbReference>
<evidence type="ECO:0000313" key="2">
    <source>
        <dbReference type="EMBL" id="GCD45491.1"/>
    </source>
</evidence>
<dbReference type="Gene3D" id="1.10.260.40">
    <property type="entry name" value="lambda repressor-like DNA-binding domains"/>
    <property type="match status" value="1"/>
</dbReference>
<reference evidence="2 3" key="1">
    <citation type="submission" date="2018-11" db="EMBL/GenBank/DDBJ databases">
        <title>Whole genome sequence of Streptomyces paromomycinus NBRC 15454(T).</title>
        <authorList>
            <person name="Komaki H."/>
            <person name="Tamura T."/>
        </authorList>
    </citation>
    <scope>NUCLEOTIDE SEQUENCE [LARGE SCALE GENOMIC DNA]</scope>
    <source>
        <strain evidence="2 3">NBRC 15454</strain>
    </source>
</reference>
<dbReference type="Pfam" id="PF13560">
    <property type="entry name" value="HTH_31"/>
    <property type="match status" value="1"/>
</dbReference>
<evidence type="ECO:0000313" key="3">
    <source>
        <dbReference type="Proteomes" id="UP000286746"/>
    </source>
</evidence>
<dbReference type="AlphaFoldDB" id="A0A401W8A2"/>
<keyword evidence="3" id="KW-1185">Reference proteome</keyword>
<dbReference type="RefSeq" id="WP_125056058.1">
    <property type="nucleotide sequence ID" value="NZ_BHZD01000001.1"/>
</dbReference>
<name>A0A401W8A2_STREY</name>
<organism evidence="2 3">
    <name type="scientific">Streptomyces paromomycinus</name>
    <name type="common">Streptomyces rimosus subsp. paromomycinus</name>
    <dbReference type="NCBI Taxonomy" id="92743"/>
    <lineage>
        <taxon>Bacteria</taxon>
        <taxon>Bacillati</taxon>
        <taxon>Actinomycetota</taxon>
        <taxon>Actinomycetes</taxon>
        <taxon>Kitasatosporales</taxon>
        <taxon>Streptomycetaceae</taxon>
        <taxon>Streptomyces</taxon>
    </lineage>
</organism>
<evidence type="ECO:0000259" key="1">
    <source>
        <dbReference type="PROSITE" id="PS50943"/>
    </source>
</evidence>
<dbReference type="PROSITE" id="PS50943">
    <property type="entry name" value="HTH_CROC1"/>
    <property type="match status" value="1"/>
</dbReference>